<proteinExistence type="predicted"/>
<dbReference type="PANTHER" id="PTHR46033:SF8">
    <property type="entry name" value="PROTEIN MAINTENANCE OF MERISTEMS-LIKE"/>
    <property type="match status" value="1"/>
</dbReference>
<sequence>MQPNRNLLVRKLDPPQSWNPRVENYLRVTGFYHVSRIGMIRGSHPLLAALVERWRPETHTFVLPVGEVTVTLEDVAHIFGLPIDGEPVSGWTDSSSDFVQSHSMEIFGRQPVLSHKSTAYAHAKYLPLLRDFERIHTYSWGSACLAHLYRALCRASRYDTKEMDGPLNLLFVWAWERMPCISPVPRHILPPAEIPVAMRWSHVERSTAWLEKTVVTFRVDIDYMQEFEWRPYQGMNIPVELHRHLDVCDIVAPLLSFECIEWHPADRVMRQFGFLQPPPRAPRDIPLEQHCMALRGVQLYDWTVLLGDWIAEWGNRRNTRMRDLHPLPTWDFIPTPEYRDWYVRSFGHLLRLSAYSLPERFTAARIDSCRSEIIPTPSFLTTCIRRFLRKKCHASAVSPSTKAKAIGTMFWFPSCATATRSVPLYFPYRCVPSTCTRGLQCLNALTHGLKLQNTR</sequence>
<protein>
    <recommendedName>
        <fullName evidence="1">Aminotransferase-like plant mobile domain-containing protein</fullName>
    </recommendedName>
</protein>
<feature type="domain" description="Aminotransferase-like plant mobile" evidence="1">
    <location>
        <begin position="112"/>
        <end position="342"/>
    </location>
</feature>
<evidence type="ECO:0000313" key="2">
    <source>
        <dbReference type="EMBL" id="RYR69250.1"/>
    </source>
</evidence>
<accession>A0A445E1H2</accession>
<keyword evidence="3" id="KW-1185">Reference proteome</keyword>
<dbReference type="InterPro" id="IPR044824">
    <property type="entry name" value="MAIN-like"/>
</dbReference>
<dbReference type="STRING" id="3818.A0A445E1H2"/>
<evidence type="ECO:0000313" key="3">
    <source>
        <dbReference type="Proteomes" id="UP000289738"/>
    </source>
</evidence>
<comment type="caution">
    <text evidence="2">The sequence shown here is derived from an EMBL/GenBank/DDBJ whole genome shotgun (WGS) entry which is preliminary data.</text>
</comment>
<dbReference type="PANTHER" id="PTHR46033">
    <property type="entry name" value="PROTEIN MAIN-LIKE 2"/>
    <property type="match status" value="1"/>
</dbReference>
<dbReference type="AlphaFoldDB" id="A0A445E1H2"/>
<dbReference type="EMBL" id="SDMP01000003">
    <property type="protein sequence ID" value="RYR69250.1"/>
    <property type="molecule type" value="Genomic_DNA"/>
</dbReference>
<reference evidence="2 3" key="1">
    <citation type="submission" date="2019-01" db="EMBL/GenBank/DDBJ databases">
        <title>Sequencing of cultivated peanut Arachis hypogaea provides insights into genome evolution and oil improvement.</title>
        <authorList>
            <person name="Chen X."/>
        </authorList>
    </citation>
    <scope>NUCLEOTIDE SEQUENCE [LARGE SCALE GENOMIC DNA]</scope>
    <source>
        <strain evidence="3">cv. Fuhuasheng</strain>
        <tissue evidence="2">Leaves</tissue>
    </source>
</reference>
<feature type="domain" description="Aminotransferase-like plant mobile" evidence="1">
    <location>
        <begin position="30"/>
        <end position="94"/>
    </location>
</feature>
<evidence type="ECO:0000259" key="1">
    <source>
        <dbReference type="Pfam" id="PF10536"/>
    </source>
</evidence>
<gene>
    <name evidence="2" type="ORF">Ahy_A03g015798</name>
</gene>
<organism evidence="2 3">
    <name type="scientific">Arachis hypogaea</name>
    <name type="common">Peanut</name>
    <dbReference type="NCBI Taxonomy" id="3818"/>
    <lineage>
        <taxon>Eukaryota</taxon>
        <taxon>Viridiplantae</taxon>
        <taxon>Streptophyta</taxon>
        <taxon>Embryophyta</taxon>
        <taxon>Tracheophyta</taxon>
        <taxon>Spermatophyta</taxon>
        <taxon>Magnoliopsida</taxon>
        <taxon>eudicotyledons</taxon>
        <taxon>Gunneridae</taxon>
        <taxon>Pentapetalae</taxon>
        <taxon>rosids</taxon>
        <taxon>fabids</taxon>
        <taxon>Fabales</taxon>
        <taxon>Fabaceae</taxon>
        <taxon>Papilionoideae</taxon>
        <taxon>50 kb inversion clade</taxon>
        <taxon>dalbergioids sensu lato</taxon>
        <taxon>Dalbergieae</taxon>
        <taxon>Pterocarpus clade</taxon>
        <taxon>Arachis</taxon>
    </lineage>
</organism>
<dbReference type="GO" id="GO:0010073">
    <property type="term" value="P:meristem maintenance"/>
    <property type="evidence" value="ECO:0007669"/>
    <property type="project" value="InterPro"/>
</dbReference>
<dbReference type="InterPro" id="IPR019557">
    <property type="entry name" value="AminoTfrase-like_pln_mobile"/>
</dbReference>
<dbReference type="Pfam" id="PF10536">
    <property type="entry name" value="PMD"/>
    <property type="match status" value="2"/>
</dbReference>
<name>A0A445E1H2_ARAHY</name>
<dbReference type="Proteomes" id="UP000289738">
    <property type="component" value="Chromosome A03"/>
</dbReference>